<keyword evidence="2" id="KW-1185">Reference proteome</keyword>
<gene>
    <name evidence="1" type="ORF">ES288_D01G250700v1</name>
</gene>
<evidence type="ECO:0000313" key="2">
    <source>
        <dbReference type="Proteomes" id="UP000323506"/>
    </source>
</evidence>
<proteinExistence type="predicted"/>
<accession>A0A5D2DTJ9</accession>
<name>A0A5D2DTJ9_GOSDA</name>
<sequence>MLQTFTNSTLKSMASFSIKDEIVDHGGKSSETQIITKMKNEDEEGDEELFEINIEAVNSIPPPHYWEAFFTATSNALLANCLLPISDLSTAIPMVSSNACTTCSKVMD</sequence>
<protein>
    <submittedName>
        <fullName evidence="1">Uncharacterized protein</fullName>
    </submittedName>
</protein>
<dbReference type="EMBL" id="CM017701">
    <property type="protein sequence ID" value="TYG84444.1"/>
    <property type="molecule type" value="Genomic_DNA"/>
</dbReference>
<organism evidence="1 2">
    <name type="scientific">Gossypium darwinii</name>
    <name type="common">Darwin's cotton</name>
    <name type="synonym">Gossypium barbadense var. darwinii</name>
    <dbReference type="NCBI Taxonomy" id="34276"/>
    <lineage>
        <taxon>Eukaryota</taxon>
        <taxon>Viridiplantae</taxon>
        <taxon>Streptophyta</taxon>
        <taxon>Embryophyta</taxon>
        <taxon>Tracheophyta</taxon>
        <taxon>Spermatophyta</taxon>
        <taxon>Magnoliopsida</taxon>
        <taxon>eudicotyledons</taxon>
        <taxon>Gunneridae</taxon>
        <taxon>Pentapetalae</taxon>
        <taxon>rosids</taxon>
        <taxon>malvids</taxon>
        <taxon>Malvales</taxon>
        <taxon>Malvaceae</taxon>
        <taxon>Malvoideae</taxon>
        <taxon>Gossypium</taxon>
    </lineage>
</organism>
<evidence type="ECO:0000313" key="1">
    <source>
        <dbReference type="EMBL" id="TYG84444.1"/>
    </source>
</evidence>
<dbReference type="AlphaFoldDB" id="A0A5D2DTJ9"/>
<dbReference type="Proteomes" id="UP000323506">
    <property type="component" value="Chromosome D01"/>
</dbReference>
<reference evidence="1 2" key="1">
    <citation type="submission" date="2019-06" db="EMBL/GenBank/DDBJ databases">
        <title>WGS assembly of Gossypium darwinii.</title>
        <authorList>
            <person name="Chen Z.J."/>
            <person name="Sreedasyam A."/>
            <person name="Ando A."/>
            <person name="Song Q."/>
            <person name="De L."/>
            <person name="Hulse-Kemp A."/>
            <person name="Ding M."/>
            <person name="Ye W."/>
            <person name="Kirkbride R."/>
            <person name="Jenkins J."/>
            <person name="Plott C."/>
            <person name="Lovell J."/>
            <person name="Lin Y.-M."/>
            <person name="Vaughn R."/>
            <person name="Liu B."/>
            <person name="Li W."/>
            <person name="Simpson S."/>
            <person name="Scheffler B."/>
            <person name="Saski C."/>
            <person name="Grover C."/>
            <person name="Hu G."/>
            <person name="Conover J."/>
            <person name="Carlson J."/>
            <person name="Shu S."/>
            <person name="Boston L."/>
            <person name="Williams M."/>
            <person name="Peterson D."/>
            <person name="Mcgee K."/>
            <person name="Jones D."/>
            <person name="Wendel J."/>
            <person name="Stelly D."/>
            <person name="Grimwood J."/>
            <person name="Schmutz J."/>
        </authorList>
    </citation>
    <scope>NUCLEOTIDE SEQUENCE [LARGE SCALE GENOMIC DNA]</scope>
    <source>
        <strain evidence="1">1808015.09</strain>
    </source>
</reference>